<sequence length="187" mass="19856">MDDSRPVTSNHVLTALAILGCPATSLCPPSDRHLPFLLGALLKVVESEIADQVGGSCPVDPDRESTVIDGFLALSDPGTHRAPAHRLAALRLNRTAAELHRTIVDAVPSDRYLVDLAQQAIRCASAALAAHGAIQVDVRNAAAAGQDARRGDDDLRTQLAALETAVTILISRSDDMVAHLRHGQRSR</sequence>
<name>A0A8J3ZHY7_9ACTN</name>
<accession>A0A8J3ZHY7</accession>
<gene>
    <name evidence="1" type="ORF">Vau01_119730</name>
</gene>
<comment type="caution">
    <text evidence="1">The sequence shown here is derived from an EMBL/GenBank/DDBJ whole genome shotgun (WGS) entry which is preliminary data.</text>
</comment>
<reference evidence="1" key="1">
    <citation type="submission" date="2021-01" db="EMBL/GenBank/DDBJ databases">
        <title>Whole genome shotgun sequence of Virgisporangium aurantiacum NBRC 16421.</title>
        <authorList>
            <person name="Komaki H."/>
            <person name="Tamura T."/>
        </authorList>
    </citation>
    <scope>NUCLEOTIDE SEQUENCE</scope>
    <source>
        <strain evidence="1">NBRC 16421</strain>
    </source>
</reference>
<dbReference type="Proteomes" id="UP000612585">
    <property type="component" value="Unassembled WGS sequence"/>
</dbReference>
<dbReference type="PROSITE" id="PS51257">
    <property type="entry name" value="PROKAR_LIPOPROTEIN"/>
    <property type="match status" value="1"/>
</dbReference>
<evidence type="ECO:0000313" key="2">
    <source>
        <dbReference type="Proteomes" id="UP000612585"/>
    </source>
</evidence>
<organism evidence="1 2">
    <name type="scientific">Virgisporangium aurantiacum</name>
    <dbReference type="NCBI Taxonomy" id="175570"/>
    <lineage>
        <taxon>Bacteria</taxon>
        <taxon>Bacillati</taxon>
        <taxon>Actinomycetota</taxon>
        <taxon>Actinomycetes</taxon>
        <taxon>Micromonosporales</taxon>
        <taxon>Micromonosporaceae</taxon>
        <taxon>Virgisporangium</taxon>
    </lineage>
</organism>
<protein>
    <submittedName>
        <fullName evidence="1">Uncharacterized protein</fullName>
    </submittedName>
</protein>
<proteinExistence type="predicted"/>
<dbReference type="RefSeq" id="WP_204013085.1">
    <property type="nucleotide sequence ID" value="NZ_BOPG01000117.1"/>
</dbReference>
<dbReference type="AlphaFoldDB" id="A0A8J3ZHY7"/>
<evidence type="ECO:0000313" key="1">
    <source>
        <dbReference type="EMBL" id="GIJ64457.1"/>
    </source>
</evidence>
<keyword evidence="2" id="KW-1185">Reference proteome</keyword>
<dbReference type="EMBL" id="BOPG01000117">
    <property type="protein sequence ID" value="GIJ64457.1"/>
    <property type="molecule type" value="Genomic_DNA"/>
</dbReference>